<dbReference type="EMBL" id="BARS01006428">
    <property type="protein sequence ID" value="GAF68641.1"/>
    <property type="molecule type" value="Genomic_DNA"/>
</dbReference>
<dbReference type="AlphaFoldDB" id="X0S064"/>
<evidence type="ECO:0000256" key="3">
    <source>
        <dbReference type="ARBA" id="ARBA00005133"/>
    </source>
</evidence>
<evidence type="ECO:0000313" key="10">
    <source>
        <dbReference type="EMBL" id="GAF68641.1"/>
    </source>
</evidence>
<dbReference type="PANTHER" id="PTHR43090">
    <property type="entry name" value="1-(5-PHOSPHORIBOSYL)-5-[(5-PHOSPHORIBOSYLAMINO)METHYLIDENEAMINO] IMIDAZOLE-4-CARBOXAMIDE ISOMERASE"/>
    <property type="match status" value="1"/>
</dbReference>
<dbReference type="GO" id="GO:0000105">
    <property type="term" value="P:L-histidine biosynthetic process"/>
    <property type="evidence" value="ECO:0007669"/>
    <property type="project" value="UniProtKB-UniPathway"/>
</dbReference>
<proteinExistence type="inferred from homology"/>
<keyword evidence="9" id="KW-0413">Isomerase</keyword>
<comment type="subcellular location">
    <subcellularLocation>
        <location evidence="2">Cytoplasm</location>
    </subcellularLocation>
</comment>
<protein>
    <recommendedName>
        <fullName evidence="5">1-(5-phosphoribosyl)-5-[(5-phosphoribosylamino)methylideneamino]imidazole-4-carboxamideisomerase</fullName>
        <ecNumber evidence="5">5.3.1.16</ecNumber>
    </recommendedName>
</protein>
<keyword evidence="6" id="KW-0963">Cytoplasm</keyword>
<dbReference type="HAMAP" id="MF_01014">
    <property type="entry name" value="HisA"/>
    <property type="match status" value="1"/>
</dbReference>
<reference evidence="10" key="1">
    <citation type="journal article" date="2014" name="Front. Microbiol.">
        <title>High frequency of phylogenetically diverse reductive dehalogenase-homologous genes in deep subseafloor sedimentary metagenomes.</title>
        <authorList>
            <person name="Kawai M."/>
            <person name="Futagami T."/>
            <person name="Toyoda A."/>
            <person name="Takaki Y."/>
            <person name="Nishi S."/>
            <person name="Hori S."/>
            <person name="Arai W."/>
            <person name="Tsubouchi T."/>
            <person name="Morono Y."/>
            <person name="Uchiyama I."/>
            <person name="Ito T."/>
            <person name="Fujiyama A."/>
            <person name="Inagaki F."/>
            <person name="Takami H."/>
        </authorList>
    </citation>
    <scope>NUCLEOTIDE SEQUENCE</scope>
    <source>
        <strain evidence="10">Expedition CK06-06</strain>
    </source>
</reference>
<comment type="pathway">
    <text evidence="3">Amino-acid biosynthesis; L-histidine biosynthesis; L-histidine from 5-phospho-alpha-D-ribose 1-diphosphate: step 4/9.</text>
</comment>
<dbReference type="FunFam" id="3.20.20.70:FF:000009">
    <property type="entry name" value="1-(5-phosphoribosyl)-5-[(5-phosphoribosylamino)methylideneamino] imidazole-4-carboxamide isomerase"/>
    <property type="match status" value="1"/>
</dbReference>
<name>X0S064_9ZZZZ</name>
<evidence type="ECO:0000256" key="1">
    <source>
        <dbReference type="ARBA" id="ARBA00000901"/>
    </source>
</evidence>
<dbReference type="PANTHER" id="PTHR43090:SF2">
    <property type="entry name" value="1-(5-PHOSPHORIBOSYL)-5-[(5-PHOSPHORIBOSYLAMINO)METHYLIDENEAMINO] IMIDAZOLE-4-CARBOXAMIDE ISOMERASE"/>
    <property type="match status" value="1"/>
</dbReference>
<dbReference type="InterPro" id="IPR011060">
    <property type="entry name" value="RibuloseP-bd_barrel"/>
</dbReference>
<organism evidence="10">
    <name type="scientific">marine sediment metagenome</name>
    <dbReference type="NCBI Taxonomy" id="412755"/>
    <lineage>
        <taxon>unclassified sequences</taxon>
        <taxon>metagenomes</taxon>
        <taxon>ecological metagenomes</taxon>
    </lineage>
</organism>
<evidence type="ECO:0000256" key="2">
    <source>
        <dbReference type="ARBA" id="ARBA00004496"/>
    </source>
</evidence>
<keyword evidence="7" id="KW-0028">Amino-acid biosynthesis</keyword>
<dbReference type="Pfam" id="PF00977">
    <property type="entry name" value="His_biosynth"/>
    <property type="match status" value="1"/>
</dbReference>
<evidence type="ECO:0000256" key="9">
    <source>
        <dbReference type="ARBA" id="ARBA00023235"/>
    </source>
</evidence>
<dbReference type="InterPro" id="IPR006063">
    <property type="entry name" value="HisA_bact_arch"/>
</dbReference>
<dbReference type="InterPro" id="IPR023016">
    <property type="entry name" value="HisA/PriA"/>
</dbReference>
<dbReference type="NCBIfam" id="TIGR00007">
    <property type="entry name" value="1-(5-phosphoribosyl)-5-[(5-phosphoribosylamino)methylideneamino]imidazole-4-carboxamide isomerase"/>
    <property type="match status" value="1"/>
</dbReference>
<keyword evidence="8" id="KW-0368">Histidine biosynthesis</keyword>
<dbReference type="GO" id="GO:0005737">
    <property type="term" value="C:cytoplasm"/>
    <property type="evidence" value="ECO:0007669"/>
    <property type="project" value="UniProtKB-SubCell"/>
</dbReference>
<dbReference type="CDD" id="cd04732">
    <property type="entry name" value="HisA"/>
    <property type="match status" value="1"/>
</dbReference>
<evidence type="ECO:0000256" key="8">
    <source>
        <dbReference type="ARBA" id="ARBA00023102"/>
    </source>
</evidence>
<sequence>MKIIPAIDIKDGNVVRLTRGDYEQIKVYSHDPANIARRWHSQGAGILHVVDLDGAFSGEPKNMDSVAAVIRSVSIPIQLGGGLRSLDAISWAFNVGVSKVILGTRVVEDLDFITTAIRRYGEKIIVSVDAKNGFVMLQGWTKTSSINAIDMARRMENLGVSTIIYTDVTADGTLSGPNFTRLDNFLSNVNTAVIIAGGMASVDDIRKLGALNRKNLTGIIVGKALYEGAINLREAIGICLRKE</sequence>
<evidence type="ECO:0000256" key="4">
    <source>
        <dbReference type="ARBA" id="ARBA00009667"/>
    </source>
</evidence>
<dbReference type="UniPathway" id="UPA00031">
    <property type="reaction ID" value="UER00009"/>
</dbReference>
<accession>X0S064</accession>
<comment type="catalytic activity">
    <reaction evidence="1">
        <text>1-(5-phospho-beta-D-ribosyl)-5-[(5-phospho-beta-D-ribosylamino)methylideneamino]imidazole-4-carboxamide = 5-[(5-phospho-1-deoxy-D-ribulos-1-ylimino)methylamino]-1-(5-phospho-beta-D-ribosyl)imidazole-4-carboxamide</text>
        <dbReference type="Rhea" id="RHEA:15469"/>
        <dbReference type="ChEBI" id="CHEBI:58435"/>
        <dbReference type="ChEBI" id="CHEBI:58525"/>
        <dbReference type="EC" id="5.3.1.16"/>
    </reaction>
</comment>
<gene>
    <name evidence="10" type="ORF">S01H1_12510</name>
</gene>
<dbReference type="Gene3D" id="3.20.20.70">
    <property type="entry name" value="Aldolase class I"/>
    <property type="match status" value="1"/>
</dbReference>
<evidence type="ECO:0000256" key="7">
    <source>
        <dbReference type="ARBA" id="ARBA00022605"/>
    </source>
</evidence>
<dbReference type="EC" id="5.3.1.16" evidence="5"/>
<comment type="caution">
    <text evidence="10">The sequence shown here is derived from an EMBL/GenBank/DDBJ whole genome shotgun (WGS) entry which is preliminary data.</text>
</comment>
<dbReference type="GO" id="GO:0000162">
    <property type="term" value="P:L-tryptophan biosynthetic process"/>
    <property type="evidence" value="ECO:0007669"/>
    <property type="project" value="TreeGrafter"/>
</dbReference>
<dbReference type="GO" id="GO:0003949">
    <property type="term" value="F:1-(5-phosphoribosyl)-5-[(5-phosphoribosylamino)methylideneamino]imidazole-4-carboxamide isomerase activity"/>
    <property type="evidence" value="ECO:0007669"/>
    <property type="project" value="UniProtKB-EC"/>
</dbReference>
<dbReference type="SUPFAM" id="SSF51366">
    <property type="entry name" value="Ribulose-phoshate binding barrel"/>
    <property type="match status" value="1"/>
</dbReference>
<dbReference type="InterPro" id="IPR044524">
    <property type="entry name" value="Isoase_HisA-like"/>
</dbReference>
<evidence type="ECO:0000256" key="5">
    <source>
        <dbReference type="ARBA" id="ARBA00012550"/>
    </source>
</evidence>
<dbReference type="InterPro" id="IPR006062">
    <property type="entry name" value="His_biosynth"/>
</dbReference>
<comment type="similarity">
    <text evidence="4">Belongs to the HisA/HisF family.</text>
</comment>
<dbReference type="InterPro" id="IPR013785">
    <property type="entry name" value="Aldolase_TIM"/>
</dbReference>
<evidence type="ECO:0000256" key="6">
    <source>
        <dbReference type="ARBA" id="ARBA00022490"/>
    </source>
</evidence>